<dbReference type="PROSITE" id="PS01125">
    <property type="entry name" value="ROK"/>
    <property type="match status" value="1"/>
</dbReference>
<evidence type="ECO:0000256" key="2">
    <source>
        <dbReference type="ARBA" id="ARBA00012323"/>
    </source>
</evidence>
<evidence type="ECO:0000256" key="6">
    <source>
        <dbReference type="ARBA" id="ARBA00022777"/>
    </source>
</evidence>
<keyword evidence="5" id="KW-0547">Nucleotide-binding</keyword>
<dbReference type="CDD" id="cd24062">
    <property type="entry name" value="ASKHA_NBD_ROK_BsGLK-like"/>
    <property type="match status" value="1"/>
</dbReference>
<dbReference type="NCBIfam" id="TIGR00744">
    <property type="entry name" value="ROK_glcA_fam"/>
    <property type="match status" value="1"/>
</dbReference>
<gene>
    <name evidence="9" type="ORF">JZO70_10355</name>
</gene>
<dbReference type="InterPro" id="IPR000600">
    <property type="entry name" value="ROK"/>
</dbReference>
<comment type="similarity">
    <text evidence="1">Belongs to the ROK (NagC/XylR) family.</text>
</comment>
<organism evidence="9 10">
    <name type="scientific">Candidatus Enterococcus moelleringii</name>
    <dbReference type="NCBI Taxonomy" id="2815325"/>
    <lineage>
        <taxon>Bacteria</taxon>
        <taxon>Bacillati</taxon>
        <taxon>Bacillota</taxon>
        <taxon>Bacilli</taxon>
        <taxon>Lactobacillales</taxon>
        <taxon>Enterococcaceae</taxon>
        <taxon>Enterococcus</taxon>
    </lineage>
</organism>
<evidence type="ECO:0000256" key="4">
    <source>
        <dbReference type="ARBA" id="ARBA00022679"/>
    </source>
</evidence>
<protein>
    <recommendedName>
        <fullName evidence="3">Glucokinase</fullName>
        <ecNumber evidence="2">2.7.1.2</ecNumber>
    </recommendedName>
    <alternativeName>
        <fullName evidence="8">Glucose kinase</fullName>
    </alternativeName>
</protein>
<dbReference type="EC" id="2.7.1.2" evidence="2"/>
<name>A0ABS3LAC0_9ENTE</name>
<dbReference type="SUPFAM" id="SSF53067">
    <property type="entry name" value="Actin-like ATPase domain"/>
    <property type="match status" value="1"/>
</dbReference>
<keyword evidence="10" id="KW-1185">Reference proteome</keyword>
<evidence type="ECO:0000256" key="1">
    <source>
        <dbReference type="ARBA" id="ARBA00006479"/>
    </source>
</evidence>
<evidence type="ECO:0000313" key="10">
    <source>
        <dbReference type="Proteomes" id="UP000664601"/>
    </source>
</evidence>
<dbReference type="PANTHER" id="PTHR18964:SF149">
    <property type="entry name" value="BIFUNCTIONAL UDP-N-ACETYLGLUCOSAMINE 2-EPIMERASE_N-ACETYLMANNOSAMINE KINASE"/>
    <property type="match status" value="1"/>
</dbReference>
<sequence>MDKKLLGIDLGGTTVKFAILTQEGDIQQKWSIDTNILDEGQHIVPDIIESINHHLALYNMKPEQFIGIGMGTPGSVNIVEGTVIGAYNLNWKTLQPVKEMIEKGTGIPFFIDNDANVAALGERWKGAGENDPDVVFVTLGTGVGGGIVMNGQLLHGAAGCAGEIGHITVDPEGFECTCGKRGCLETVASATGVVRVARQLAEEYAGGSELKARLDNGEDITSKDVFELAAANDDLALRVVDKVTFYLGLACGNIGNTLNPSAIIIGGGVSAAGEFLRSRVEKYFQQFTFPQVRNSTKIKLAELGNEAGVIGAASLAQ</sequence>
<dbReference type="Gene3D" id="3.30.420.40">
    <property type="match status" value="2"/>
</dbReference>
<dbReference type="Pfam" id="PF00480">
    <property type="entry name" value="ROK"/>
    <property type="match status" value="1"/>
</dbReference>
<keyword evidence="7" id="KW-0067">ATP-binding</keyword>
<proteinExistence type="inferred from homology"/>
<dbReference type="InterPro" id="IPR049874">
    <property type="entry name" value="ROK_cs"/>
</dbReference>
<dbReference type="RefSeq" id="WP_207673559.1">
    <property type="nucleotide sequence ID" value="NZ_JAFREM010000016.1"/>
</dbReference>
<dbReference type="Proteomes" id="UP000664601">
    <property type="component" value="Unassembled WGS sequence"/>
</dbReference>
<dbReference type="PANTHER" id="PTHR18964">
    <property type="entry name" value="ROK (REPRESSOR, ORF, KINASE) FAMILY"/>
    <property type="match status" value="1"/>
</dbReference>
<reference evidence="9 10" key="1">
    <citation type="submission" date="2021-03" db="EMBL/GenBank/DDBJ databases">
        <title>Enterococcal diversity collection.</title>
        <authorList>
            <person name="Gilmore M.S."/>
            <person name="Schwartzman J."/>
            <person name="Van Tyne D."/>
            <person name="Martin M."/>
            <person name="Earl A.M."/>
            <person name="Manson A.L."/>
            <person name="Straub T."/>
            <person name="Salamzade R."/>
            <person name="Saavedra J."/>
            <person name="Lebreton F."/>
            <person name="Prichula J."/>
            <person name="Schaufler K."/>
            <person name="Gaca A."/>
            <person name="Sgardioli B."/>
            <person name="Wagenaar J."/>
            <person name="Strong T."/>
        </authorList>
    </citation>
    <scope>NUCLEOTIDE SEQUENCE [LARGE SCALE GENOMIC DNA]</scope>
    <source>
        <strain evidence="9 10">669A</strain>
    </source>
</reference>
<evidence type="ECO:0000256" key="3">
    <source>
        <dbReference type="ARBA" id="ARBA00014701"/>
    </source>
</evidence>
<accession>A0ABS3LAC0</accession>
<dbReference type="InterPro" id="IPR004654">
    <property type="entry name" value="ROK_glcA"/>
</dbReference>
<keyword evidence="6" id="KW-0418">Kinase</keyword>
<dbReference type="GO" id="GO:0004340">
    <property type="term" value="F:glucokinase activity"/>
    <property type="evidence" value="ECO:0007669"/>
    <property type="project" value="UniProtKB-EC"/>
</dbReference>
<evidence type="ECO:0000256" key="5">
    <source>
        <dbReference type="ARBA" id="ARBA00022741"/>
    </source>
</evidence>
<keyword evidence="4 9" id="KW-0808">Transferase</keyword>
<dbReference type="InterPro" id="IPR043129">
    <property type="entry name" value="ATPase_NBD"/>
</dbReference>
<evidence type="ECO:0000256" key="8">
    <source>
        <dbReference type="ARBA" id="ARBA00032386"/>
    </source>
</evidence>
<dbReference type="EMBL" id="JAFREM010000016">
    <property type="protein sequence ID" value="MBO1306566.1"/>
    <property type="molecule type" value="Genomic_DNA"/>
</dbReference>
<comment type="caution">
    <text evidence="9">The sequence shown here is derived from an EMBL/GenBank/DDBJ whole genome shotgun (WGS) entry which is preliminary data.</text>
</comment>
<evidence type="ECO:0000313" key="9">
    <source>
        <dbReference type="EMBL" id="MBO1306566.1"/>
    </source>
</evidence>
<evidence type="ECO:0000256" key="7">
    <source>
        <dbReference type="ARBA" id="ARBA00022840"/>
    </source>
</evidence>